<accession>G4Q3X3</accession>
<evidence type="ECO:0000313" key="1">
    <source>
        <dbReference type="EMBL" id="AEQ23039.1"/>
    </source>
</evidence>
<dbReference type="eggNOG" id="ENOG502Z8BQ">
    <property type="taxonomic scope" value="Bacteria"/>
</dbReference>
<reference evidence="1 2" key="1">
    <citation type="journal article" date="2011" name="J. Bacteriol.">
        <title>Complete genome sequence of Acidaminococcus intestini RYC-MR95, a Gram-negative bacterium from the phylum Firmicutes.</title>
        <authorList>
            <person name="D'Auria G."/>
            <person name="Galan J.C."/>
            <person name="Rodriguez-Alcayna M."/>
            <person name="Moya A."/>
            <person name="Baquero F."/>
            <person name="Latorre A."/>
        </authorList>
    </citation>
    <scope>NUCLEOTIDE SEQUENCE [LARGE SCALE GENOMIC DNA]</scope>
    <source>
        <strain evidence="1 2">RyC-MR95</strain>
    </source>
</reference>
<dbReference type="EMBL" id="CP003058">
    <property type="protein sequence ID" value="AEQ23039.1"/>
    <property type="molecule type" value="Genomic_DNA"/>
</dbReference>
<dbReference type="InterPro" id="IPR058003">
    <property type="entry name" value="Phage_gp12"/>
</dbReference>
<keyword evidence="2" id="KW-1185">Reference proteome</keyword>
<protein>
    <submittedName>
        <fullName evidence="1">Uncharacterized protein</fullName>
    </submittedName>
</protein>
<name>G4Q3X3_ACIIR</name>
<dbReference type="AlphaFoldDB" id="G4Q3X3"/>
<dbReference type="RefSeq" id="WP_014128838.1">
    <property type="nucleotide sequence ID" value="NC_016077.1"/>
</dbReference>
<dbReference type="PATRIC" id="fig|568816.4.peg.1775"/>
<gene>
    <name evidence="1" type="ordered locus">Acin_1828</name>
</gene>
<organism evidence="1 2">
    <name type="scientific">Acidaminococcus intestini (strain RyC-MR95)</name>
    <dbReference type="NCBI Taxonomy" id="568816"/>
    <lineage>
        <taxon>Bacteria</taxon>
        <taxon>Bacillati</taxon>
        <taxon>Bacillota</taxon>
        <taxon>Negativicutes</taxon>
        <taxon>Acidaminococcales</taxon>
        <taxon>Acidaminococcaceae</taxon>
        <taxon>Acidaminococcus</taxon>
    </lineage>
</organism>
<evidence type="ECO:0000313" key="2">
    <source>
        <dbReference type="Proteomes" id="UP000007093"/>
    </source>
</evidence>
<sequence length="948" mass="104845">MSQKEQYYDLQPSFNAGVISPDVANRTDLEKYRYALLKGRNVFVRPYGSVYRRPGMRFMAQCKYPDKKAILVEFNFSTSISYLLEFGHKYIRVFKDNVYLGVEVASPFEEKELRKLRFTQSGDTLFIASGVRNVQLLQRFNEMDWRMKEMDLTNPYFDILATSSGTAAQTPEETKPVRVDMTFTTAGNYTFTPPISGEYTITLAGGGGAGAWYYLKKGSFYKEYARGGRGEKKVITLYLMEGTTYNGKIGQNGSPQAYSGTSNGVTKGDNGGSATFFTESVAGGPGGQASGGSSTYNDGDGISFNYYHHHTDGKDLSSDGQTGGYYDSNGTYHQAETPYVRVQINTEHAGGITVATEGIASSSKTGTTHITSSTKNTFTPTMVGGCIKLWHNVGGDTVTLTSTGSNTSNFTLVGKAWKVITHGKWGGAVSIQYSKDGALWRQYRRYTSRYADGNGDFNASESGTVDEYTYMRIVTDVNAGTVTVDLTREPYTHEGYAQITKFNSDTDVTGKVIKSFGMTEATKDYAFSVWSPQFGYPRCIGFFQDRLVLASSKRYPYAVWMSRTGDYYNFSTEKAAGTVTDDSAIMLSLVNRKEFEIKHIFTHSDLILFTDGNEWIIQGNETVTPTKCTPKSQSTRGCEDVPPLGIGGRVVYIQRRGKTVRDFAYTFDTDNYDGTDLTILAKHLTQDNPIVGDCYQQDPNSMCFFVTENGTLNCLTYIADQKVFAWSQADTKGKFEDVETVTSGSKDIVYTVVKRNLGGKEVRTIEYFTELPETDTADEYIMLDAAYRFEVGARTNEFSGFELYAGSKVDVLGDGMHFRDVPVSDDGTIGPLPKNVSHVTVGLPYTSEIEIPNIELPTSNGTQQGRFKKVDEVILNLSHSQGGEIGNSSRFTDPIPYGGKGLYSGQLKATMPNQTEGGYERLGRVYIKHNEPYPFELSSIVRVVSFGG</sequence>
<dbReference type="Proteomes" id="UP000007093">
    <property type="component" value="Chromosome"/>
</dbReference>
<dbReference type="KEGG" id="ain:Acin_1828"/>
<proteinExistence type="predicted"/>
<dbReference type="HOGENOM" id="CLU_021036_0_0_9"/>
<dbReference type="InParanoid" id="G4Q3X3"/>
<dbReference type="Pfam" id="PF25675">
    <property type="entry name" value="Phage_nozzle"/>
    <property type="match status" value="1"/>
</dbReference>
<dbReference type="STRING" id="568816.Acin_1828"/>